<gene>
    <name evidence="4" type="ORF">AS188_07280</name>
    <name evidence="5" type="ORF">KFL01_06720</name>
</gene>
<feature type="transmembrane region" description="Helical" evidence="2">
    <location>
        <begin position="330"/>
        <end position="348"/>
    </location>
</feature>
<organism evidence="4 6">
    <name type="scientific">Kocuria flava</name>
    <dbReference type="NCBI Taxonomy" id="446860"/>
    <lineage>
        <taxon>Bacteria</taxon>
        <taxon>Bacillati</taxon>
        <taxon>Actinomycetota</taxon>
        <taxon>Actinomycetes</taxon>
        <taxon>Micrococcales</taxon>
        <taxon>Micrococcaceae</taxon>
        <taxon>Kocuria</taxon>
    </lineage>
</organism>
<proteinExistence type="predicted"/>
<feature type="region of interest" description="Disordered" evidence="1">
    <location>
        <begin position="358"/>
        <end position="407"/>
    </location>
</feature>
<name>A0A0U3HW75_9MICC</name>
<evidence type="ECO:0000313" key="7">
    <source>
        <dbReference type="Proteomes" id="UP000321155"/>
    </source>
</evidence>
<dbReference type="EMBL" id="BJZR01000011">
    <property type="protein sequence ID" value="GEO91366.1"/>
    <property type="molecule type" value="Genomic_DNA"/>
</dbReference>
<dbReference type="Proteomes" id="UP000321155">
    <property type="component" value="Unassembled WGS sequence"/>
</dbReference>
<feature type="domain" description="Acyltransferase 3" evidence="3">
    <location>
        <begin position="18"/>
        <end position="348"/>
    </location>
</feature>
<dbReference type="GO" id="GO:0009103">
    <property type="term" value="P:lipopolysaccharide biosynthetic process"/>
    <property type="evidence" value="ECO:0007669"/>
    <property type="project" value="TreeGrafter"/>
</dbReference>
<evidence type="ECO:0000313" key="4">
    <source>
        <dbReference type="EMBL" id="ALU39584.1"/>
    </source>
</evidence>
<feature type="transmembrane region" description="Helical" evidence="2">
    <location>
        <begin position="81"/>
        <end position="101"/>
    </location>
</feature>
<feature type="transmembrane region" description="Helical" evidence="2">
    <location>
        <begin position="296"/>
        <end position="318"/>
    </location>
</feature>
<evidence type="ECO:0000256" key="2">
    <source>
        <dbReference type="SAM" id="Phobius"/>
    </source>
</evidence>
<dbReference type="InterPro" id="IPR002656">
    <property type="entry name" value="Acyl_transf_3_dom"/>
</dbReference>
<reference evidence="5 7" key="2">
    <citation type="submission" date="2019-07" db="EMBL/GenBank/DDBJ databases">
        <title>Whole genome shotgun sequence of Kocuria flava NBRC 107626.</title>
        <authorList>
            <person name="Hosoyama A."/>
            <person name="Uohara A."/>
            <person name="Ohji S."/>
            <person name="Ichikawa N."/>
        </authorList>
    </citation>
    <scope>NUCLEOTIDE SEQUENCE [LARGE SCALE GENOMIC DNA]</scope>
    <source>
        <strain evidence="5 7">NBRC 107626</strain>
    </source>
</reference>
<keyword evidence="7" id="KW-1185">Reference proteome</keyword>
<keyword evidence="2" id="KW-0812">Transmembrane</keyword>
<dbReference type="Pfam" id="PF01757">
    <property type="entry name" value="Acyl_transf_3"/>
    <property type="match status" value="1"/>
</dbReference>
<reference evidence="4 6" key="1">
    <citation type="submission" date="2015-11" db="EMBL/GenBank/DDBJ databases">
        <title>Complete Genome Sequence of Kocuria flava strain HO-9041.</title>
        <authorList>
            <person name="Zhou M."/>
            <person name="Dai J."/>
        </authorList>
    </citation>
    <scope>NUCLEOTIDE SEQUENCE [LARGE SCALE GENOMIC DNA]</scope>
    <source>
        <strain evidence="4 6">HO-9041</strain>
    </source>
</reference>
<dbReference type="GO" id="GO:0016020">
    <property type="term" value="C:membrane"/>
    <property type="evidence" value="ECO:0007669"/>
    <property type="project" value="TreeGrafter"/>
</dbReference>
<feature type="transmembrane region" description="Helical" evidence="2">
    <location>
        <begin position="42"/>
        <end position="61"/>
    </location>
</feature>
<accession>A0A0U3HW75</accession>
<dbReference type="AlphaFoldDB" id="A0A0U3HW75"/>
<dbReference type="PANTHER" id="PTHR23028">
    <property type="entry name" value="ACETYLTRANSFERASE"/>
    <property type="match status" value="1"/>
</dbReference>
<dbReference type="InterPro" id="IPR050879">
    <property type="entry name" value="Acyltransferase_3"/>
</dbReference>
<feature type="transmembrane region" description="Helical" evidence="2">
    <location>
        <begin position="134"/>
        <end position="156"/>
    </location>
</feature>
<feature type="compositionally biased region" description="Low complexity" evidence="1">
    <location>
        <begin position="374"/>
        <end position="401"/>
    </location>
</feature>
<sequence length="407" mass="42804">MPRARAGKALPLRQFAHLDALRAGAVMLVVLGHAGLDVVPGGSGVTIFFVISGFIITHLVLKEHRRTGGFDIGGFYRRRALKLLPPLLVGLVVPTALYAWLVRPVSLPDVLGQVFFFFNWRYTDSAVDVLPGSIVVWSLSIEEQFYVGFALVWLLLVGRARPALALGVLAAAAAAASAAARLVLHLGGASADRIYFGTDTRLEAIAIGVLAAVWHHRLTRDPAGPGLPGWWGRDAVVVAALGLYLLSLGIREELFRETLRYSLQAVAACLVVLWGLRGPAGPLGRAVLGLMRLRPVQVIGLASYSIYLLHLVVSRGLTALVGELPGPGGVAVHVVLGTGAGLACWWFVEEPVQRWSRRRRREAAATPAPGPGSVPGAAAPTTAPAAAPGTAPTPAGTPAGPILGGTR</sequence>
<dbReference type="KEGG" id="kfv:AS188_07280"/>
<feature type="transmembrane region" description="Helical" evidence="2">
    <location>
        <begin position="163"/>
        <end position="184"/>
    </location>
</feature>
<dbReference type="GO" id="GO:0016747">
    <property type="term" value="F:acyltransferase activity, transferring groups other than amino-acyl groups"/>
    <property type="evidence" value="ECO:0007669"/>
    <property type="project" value="InterPro"/>
</dbReference>
<dbReference type="EMBL" id="CP013254">
    <property type="protein sequence ID" value="ALU39584.1"/>
    <property type="molecule type" value="Genomic_DNA"/>
</dbReference>
<keyword evidence="2" id="KW-0472">Membrane</keyword>
<dbReference type="STRING" id="446860.AS188_07280"/>
<protein>
    <recommendedName>
        <fullName evidence="3">Acyltransferase 3 domain-containing protein</fullName>
    </recommendedName>
</protein>
<evidence type="ECO:0000256" key="1">
    <source>
        <dbReference type="SAM" id="MobiDB-lite"/>
    </source>
</evidence>
<evidence type="ECO:0000313" key="6">
    <source>
        <dbReference type="Proteomes" id="UP000057181"/>
    </source>
</evidence>
<evidence type="ECO:0000313" key="5">
    <source>
        <dbReference type="EMBL" id="GEO91366.1"/>
    </source>
</evidence>
<keyword evidence="2" id="KW-1133">Transmembrane helix</keyword>
<dbReference type="Proteomes" id="UP000057181">
    <property type="component" value="Chromosome"/>
</dbReference>
<evidence type="ECO:0000259" key="3">
    <source>
        <dbReference type="Pfam" id="PF01757"/>
    </source>
</evidence>
<dbReference type="PANTHER" id="PTHR23028:SF53">
    <property type="entry name" value="ACYL_TRANSF_3 DOMAIN-CONTAINING PROTEIN"/>
    <property type="match status" value="1"/>
</dbReference>
<feature type="transmembrane region" description="Helical" evidence="2">
    <location>
        <begin position="230"/>
        <end position="246"/>
    </location>
</feature>